<dbReference type="InterPro" id="IPR001279">
    <property type="entry name" value="Metallo-B-lactamas"/>
</dbReference>
<dbReference type="InterPro" id="IPR036866">
    <property type="entry name" value="RibonucZ/Hydroxyglut_hydro"/>
</dbReference>
<dbReference type="InterPro" id="IPR052159">
    <property type="entry name" value="Competence_DNA_uptake"/>
</dbReference>
<dbReference type="SUPFAM" id="SSF56281">
    <property type="entry name" value="Metallo-hydrolase/oxidoreductase"/>
    <property type="match status" value="1"/>
</dbReference>
<name>A0A1S2FTX8_ACIBA</name>
<dbReference type="Pfam" id="PF00753">
    <property type="entry name" value="Lactamase_B"/>
    <property type="match status" value="1"/>
</dbReference>
<accession>A0A1S2FTX8</accession>
<protein>
    <recommendedName>
        <fullName evidence="1">Metallo-beta-lactamase domain-containing protein</fullName>
    </recommendedName>
</protein>
<evidence type="ECO:0000313" key="3">
    <source>
        <dbReference type="Proteomes" id="UP000179937"/>
    </source>
</evidence>
<reference evidence="2 3" key="1">
    <citation type="submission" date="2016-05" db="EMBL/GenBank/DDBJ databases">
        <title>The evolution of Acinetobacter baumannii in vivo.</title>
        <authorList>
            <person name="Hua X."/>
            <person name="Yu Y."/>
        </authorList>
    </citation>
    <scope>NUCLEOTIDE SEQUENCE [LARGE SCALE GENOMIC DNA]</scope>
    <source>
        <strain evidence="2 3">XH647</strain>
    </source>
</reference>
<dbReference type="EMBL" id="LYKI01000068">
    <property type="protein sequence ID" value="OIG67248.1"/>
    <property type="molecule type" value="Genomic_DNA"/>
</dbReference>
<evidence type="ECO:0000313" key="2">
    <source>
        <dbReference type="EMBL" id="OIG67248.1"/>
    </source>
</evidence>
<evidence type="ECO:0000259" key="1">
    <source>
        <dbReference type="Pfam" id="PF00753"/>
    </source>
</evidence>
<proteinExistence type="predicted"/>
<feature type="domain" description="Metallo-beta-lactamase" evidence="1">
    <location>
        <begin position="10"/>
        <end position="78"/>
    </location>
</feature>
<dbReference type="Proteomes" id="UP000179937">
    <property type="component" value="Unassembled WGS sequence"/>
</dbReference>
<dbReference type="PANTHER" id="PTHR30619">
    <property type="entry name" value="DNA INTERNALIZATION/COMPETENCE PROTEIN COMEC/REC2"/>
    <property type="match status" value="1"/>
</dbReference>
<organism evidence="2 3">
    <name type="scientific">Acinetobacter baumannii</name>
    <dbReference type="NCBI Taxonomy" id="470"/>
    <lineage>
        <taxon>Bacteria</taxon>
        <taxon>Pseudomonadati</taxon>
        <taxon>Pseudomonadota</taxon>
        <taxon>Gammaproteobacteria</taxon>
        <taxon>Moraxellales</taxon>
        <taxon>Moraxellaceae</taxon>
        <taxon>Acinetobacter</taxon>
        <taxon>Acinetobacter calcoaceticus/baumannii complex</taxon>
    </lineage>
</organism>
<dbReference type="PANTHER" id="PTHR30619:SF1">
    <property type="entry name" value="RECOMBINATION PROTEIN 2"/>
    <property type="match status" value="1"/>
</dbReference>
<comment type="caution">
    <text evidence="2">The sequence shown here is derived from an EMBL/GenBank/DDBJ whole genome shotgun (WGS) entry which is preliminary data.</text>
</comment>
<gene>
    <name evidence="2" type="ORF">A7M90_09465</name>
</gene>
<dbReference type="Gene3D" id="3.60.15.10">
    <property type="entry name" value="Ribonuclease Z/Hydroxyacylglutathione hydrolase-like"/>
    <property type="match status" value="1"/>
</dbReference>
<sequence length="377" mass="43327">MFKIVMHKAGNGDCISIITDTEYILIDGGTAQSYDTWKTQIFEKTDKIDALVITHIDNDHVNGIIKLLEDPACPEIKEVLFNGAEQLLGKLDETSEIDRNTERKLKSIIAENLEVRDKDKVGYSEGTSLSFFLNQKLLKCNNIIDNEAISIEKINEIKIGTTVFSIISPSQKDLISLKKEWESKLRDRKINLKILNKTSYLAFESYLNKLNNSSNKKQYISSKKINNIEALAKSNFEPDHSPTNRSSFSFLIINNNKKILYLGDCHAESILTWLNKNNIEKITVDAVKISHHGSKHNTSLDLLSRVNCSNYLISTNGKVHNHPDLETLARIIFYNKDKNTKIYINYELNNIPYWFLEELNNEYENIKLYMNIEEVEI</sequence>
<dbReference type="AlphaFoldDB" id="A0A1S2FTX8"/>